<evidence type="ECO:0000256" key="6">
    <source>
        <dbReference type="ARBA" id="ARBA00022692"/>
    </source>
</evidence>
<dbReference type="PANTHER" id="PTHR31201">
    <property type="entry name" value="OS01G0585100 PROTEIN"/>
    <property type="match status" value="1"/>
</dbReference>
<keyword evidence="9 14" id="KW-0472">Membrane</keyword>
<evidence type="ECO:0000256" key="3">
    <source>
        <dbReference type="ARBA" id="ARBA00019082"/>
    </source>
</evidence>
<feature type="compositionally biased region" description="Polar residues" evidence="13">
    <location>
        <begin position="97"/>
        <end position="113"/>
    </location>
</feature>
<keyword evidence="16" id="KW-1185">Reference proteome</keyword>
<feature type="region of interest" description="Disordered" evidence="13">
    <location>
        <begin position="91"/>
        <end position="130"/>
    </location>
</feature>
<accession>A0A0P1BQW2</accession>
<feature type="region of interest" description="Disordered" evidence="13">
    <location>
        <begin position="1"/>
        <end position="20"/>
    </location>
</feature>
<dbReference type="Pfam" id="PF10998">
    <property type="entry name" value="DUF2838"/>
    <property type="match status" value="1"/>
</dbReference>
<evidence type="ECO:0000256" key="7">
    <source>
        <dbReference type="ARBA" id="ARBA00022989"/>
    </source>
</evidence>
<evidence type="ECO:0000256" key="1">
    <source>
        <dbReference type="ARBA" id="ARBA00004141"/>
    </source>
</evidence>
<keyword evidence="7 14" id="KW-1133">Transmembrane helix</keyword>
<evidence type="ECO:0000256" key="9">
    <source>
        <dbReference type="ARBA" id="ARBA00023136"/>
    </source>
</evidence>
<dbReference type="GO" id="GO:0016746">
    <property type="term" value="F:acyltransferase activity"/>
    <property type="evidence" value="ECO:0007669"/>
    <property type="project" value="UniProtKB-KW"/>
</dbReference>
<feature type="region of interest" description="Disordered" evidence="13">
    <location>
        <begin position="495"/>
        <end position="535"/>
    </location>
</feature>
<dbReference type="Proteomes" id="UP000054845">
    <property type="component" value="Unassembled WGS sequence"/>
</dbReference>
<evidence type="ECO:0000313" key="15">
    <source>
        <dbReference type="EMBL" id="CEH18150.1"/>
    </source>
</evidence>
<proteinExistence type="inferred from homology"/>
<evidence type="ECO:0000256" key="13">
    <source>
        <dbReference type="SAM" id="MobiDB-lite"/>
    </source>
</evidence>
<evidence type="ECO:0000256" key="12">
    <source>
        <dbReference type="ARBA" id="ARBA00023315"/>
    </source>
</evidence>
<feature type="transmembrane region" description="Helical" evidence="14">
    <location>
        <begin position="419"/>
        <end position="439"/>
    </location>
</feature>
<evidence type="ECO:0000256" key="8">
    <source>
        <dbReference type="ARBA" id="ARBA00023098"/>
    </source>
</evidence>
<feature type="transmembrane region" description="Helical" evidence="14">
    <location>
        <begin position="315"/>
        <end position="335"/>
    </location>
</feature>
<evidence type="ECO:0000256" key="10">
    <source>
        <dbReference type="ARBA" id="ARBA00023209"/>
    </source>
</evidence>
<sequence>MSHASNKGFPVPVGSDQLSQQQIKAREISKGSRSAVQEAGQLQGISSFIKRVKRGAARYLYTSKRWERSSRALGSAKEALIMSHASNKGIPVPVGSDQLSQPQSYSYSDNSRPILSRTHSSTSASSTSRRNSLEIDGIDITSGLPTAGLPLSDLLQTYLAPRLDLFDRRLRKYGDDIRRRSKYDELVRRSRDKKEELGMRQELKKLRGKVATRVDTNLVATSLIWAQVPEWIPLFYSAQLLYFLPLRVYTYTKRKWHYFLFDFCYYANLLNLAFLWIFPHSRWLWTVCYCAAHGPLAFSIATWRNSAVFHSLEKMCSLFIHIYPPLVFMTIRHHIPKGIAERMYPALVGLDNLDFIPVFFANLLCYLVWQLLYYEFIIIGKKEKVRSGERINSYSTLATGKGAIANLLGRASEGQRESAFMLLQCVYTIVCTLPAPLIFYKSARWSSIFLLTLLVLSLWNGASYLVEVTFRRFEKELEKLRLEVQQAQEYALALDSEESRSTAHTNTNTNANASRRSSREVKLDELQSAETRKDV</sequence>
<evidence type="ECO:0000256" key="2">
    <source>
        <dbReference type="ARBA" id="ARBA00006675"/>
    </source>
</evidence>
<feature type="transmembrane region" description="Helical" evidence="14">
    <location>
        <begin position="283"/>
        <end position="303"/>
    </location>
</feature>
<feature type="compositionally biased region" description="Basic and acidic residues" evidence="13">
    <location>
        <begin position="517"/>
        <end position="535"/>
    </location>
</feature>
<evidence type="ECO:0000313" key="16">
    <source>
        <dbReference type="Proteomes" id="UP000054845"/>
    </source>
</evidence>
<dbReference type="PANTHER" id="PTHR31201:SF1">
    <property type="entry name" value="GLYCEROPHOSPHOCHOLINE ACYLTRANSFERASE 1"/>
    <property type="match status" value="1"/>
</dbReference>
<dbReference type="AlphaFoldDB" id="A0A0P1BQW2"/>
<feature type="transmembrane region" description="Helical" evidence="14">
    <location>
        <begin position="355"/>
        <end position="374"/>
    </location>
</feature>
<keyword evidence="6 14" id="KW-0812">Transmembrane</keyword>
<keyword evidence="4" id="KW-0444">Lipid biosynthesis</keyword>
<reference evidence="15 16" key="1">
    <citation type="submission" date="2014-09" db="EMBL/GenBank/DDBJ databases">
        <authorList>
            <person name="Magalhaes I.L.F."/>
            <person name="Oliveira U."/>
            <person name="Santos F.R."/>
            <person name="Vidigal T.H.D.A."/>
            <person name="Brescovit A.D."/>
            <person name="Santos A.J."/>
        </authorList>
    </citation>
    <scope>NUCLEOTIDE SEQUENCE [LARGE SCALE GENOMIC DNA]</scope>
</reference>
<dbReference type="EMBL" id="CCYA01000270">
    <property type="protein sequence ID" value="CEH18150.1"/>
    <property type="molecule type" value="Genomic_DNA"/>
</dbReference>
<keyword evidence="8" id="KW-0443">Lipid metabolism</keyword>
<keyword evidence="12" id="KW-0012">Acyltransferase</keyword>
<organism evidence="15 16">
    <name type="scientific">Ceraceosorus bombacis</name>
    <dbReference type="NCBI Taxonomy" id="401625"/>
    <lineage>
        <taxon>Eukaryota</taxon>
        <taxon>Fungi</taxon>
        <taxon>Dikarya</taxon>
        <taxon>Basidiomycota</taxon>
        <taxon>Ustilaginomycotina</taxon>
        <taxon>Exobasidiomycetes</taxon>
        <taxon>Ceraceosorales</taxon>
        <taxon>Ceraceosoraceae</taxon>
        <taxon>Ceraceosorus</taxon>
    </lineage>
</organism>
<comment type="similarity">
    <text evidence="2">Belongs to the GPC1 family.</text>
</comment>
<dbReference type="GO" id="GO:0016020">
    <property type="term" value="C:membrane"/>
    <property type="evidence" value="ECO:0007669"/>
    <property type="project" value="UniProtKB-SubCell"/>
</dbReference>
<feature type="compositionally biased region" description="Low complexity" evidence="13">
    <location>
        <begin position="116"/>
        <end position="130"/>
    </location>
</feature>
<name>A0A0P1BQW2_9BASI</name>
<dbReference type="OrthoDB" id="406287at2759"/>
<keyword evidence="11" id="KW-1208">Phospholipid metabolism</keyword>
<feature type="transmembrane region" description="Helical" evidence="14">
    <location>
        <begin position="256"/>
        <end position="277"/>
    </location>
</feature>
<protein>
    <recommendedName>
        <fullName evidence="3">Glycerophosphocholine acyltransferase 1</fullName>
    </recommendedName>
</protein>
<dbReference type="InterPro" id="IPR021261">
    <property type="entry name" value="GPCAT"/>
</dbReference>
<evidence type="ECO:0000256" key="5">
    <source>
        <dbReference type="ARBA" id="ARBA00022679"/>
    </source>
</evidence>
<feature type="transmembrane region" description="Helical" evidence="14">
    <location>
        <begin position="445"/>
        <end position="466"/>
    </location>
</feature>
<dbReference type="GO" id="GO:0006656">
    <property type="term" value="P:phosphatidylcholine biosynthetic process"/>
    <property type="evidence" value="ECO:0007669"/>
    <property type="project" value="TreeGrafter"/>
</dbReference>
<keyword evidence="5" id="KW-0808">Transferase</keyword>
<comment type="subcellular location">
    <subcellularLocation>
        <location evidence="1">Membrane</location>
        <topology evidence="1">Multi-pass membrane protein</topology>
    </subcellularLocation>
</comment>
<evidence type="ECO:0000256" key="11">
    <source>
        <dbReference type="ARBA" id="ARBA00023264"/>
    </source>
</evidence>
<keyword evidence="10" id="KW-0594">Phospholipid biosynthesis</keyword>
<evidence type="ECO:0000256" key="14">
    <source>
        <dbReference type="SAM" id="Phobius"/>
    </source>
</evidence>
<feature type="compositionally biased region" description="Low complexity" evidence="13">
    <location>
        <begin position="502"/>
        <end position="515"/>
    </location>
</feature>
<evidence type="ECO:0000256" key="4">
    <source>
        <dbReference type="ARBA" id="ARBA00022516"/>
    </source>
</evidence>